<reference evidence="4" key="1">
    <citation type="submission" date="2015-12" db="EMBL/GenBank/DDBJ databases">
        <authorList>
            <person name="Lima A."/>
            <person name="Farahani Zayas N."/>
            <person name="Castro Da Silva M.A."/>
            <person name="Cabral A."/>
            <person name="Pessatti M.L."/>
        </authorList>
    </citation>
    <scope>NUCLEOTIDE SEQUENCE [LARGE SCALE GENOMIC DNA]</scope>
    <source>
        <strain evidence="4">LAMA 842</strain>
    </source>
</reference>
<comment type="caution">
    <text evidence="3">The sequence shown here is derived from an EMBL/GenBank/DDBJ whole genome shotgun (WGS) entry which is preliminary data.</text>
</comment>
<accession>A0A137SDA6</accession>
<dbReference type="Gene3D" id="3.90.1300.10">
    <property type="entry name" value="Amidase signature (AS) domain"/>
    <property type="match status" value="1"/>
</dbReference>
<organism evidence="3 4">
    <name type="scientific">Marinobacter excellens LAMA 842</name>
    <dbReference type="NCBI Taxonomy" id="1306954"/>
    <lineage>
        <taxon>Bacteria</taxon>
        <taxon>Pseudomonadati</taxon>
        <taxon>Pseudomonadota</taxon>
        <taxon>Gammaproteobacteria</taxon>
        <taxon>Pseudomonadales</taxon>
        <taxon>Marinobacteraceae</taxon>
        <taxon>Marinobacter</taxon>
    </lineage>
</organism>
<evidence type="ECO:0000313" key="4">
    <source>
        <dbReference type="Proteomes" id="UP000070282"/>
    </source>
</evidence>
<protein>
    <submittedName>
        <fullName evidence="3">Putative amidase amiC</fullName>
        <ecNumber evidence="3">3.5.1.4</ecNumber>
    </submittedName>
</protein>
<evidence type="ECO:0000313" key="3">
    <source>
        <dbReference type="EMBL" id="KXO10433.1"/>
    </source>
</evidence>
<dbReference type="RefSeq" id="WP_061331669.1">
    <property type="nucleotide sequence ID" value="NZ_LOCO01000006.1"/>
</dbReference>
<evidence type="ECO:0000259" key="2">
    <source>
        <dbReference type="Pfam" id="PF01425"/>
    </source>
</evidence>
<dbReference type="InterPro" id="IPR023631">
    <property type="entry name" value="Amidase_dom"/>
</dbReference>
<dbReference type="Pfam" id="PF01425">
    <property type="entry name" value="Amidase"/>
    <property type="match status" value="1"/>
</dbReference>
<evidence type="ECO:0000256" key="1">
    <source>
        <dbReference type="ARBA" id="ARBA00009199"/>
    </source>
</evidence>
<dbReference type="EC" id="3.5.1.4" evidence="3"/>
<dbReference type="InterPro" id="IPR000120">
    <property type="entry name" value="Amidase"/>
</dbReference>
<dbReference type="PANTHER" id="PTHR11895:SF7">
    <property type="entry name" value="GLUTAMYL-TRNA(GLN) AMIDOTRANSFERASE SUBUNIT A, MITOCHONDRIAL"/>
    <property type="match status" value="1"/>
</dbReference>
<dbReference type="EMBL" id="LOCO01000006">
    <property type="protein sequence ID" value="KXO10433.1"/>
    <property type="molecule type" value="Genomic_DNA"/>
</dbReference>
<dbReference type="InterPro" id="IPR036928">
    <property type="entry name" value="AS_sf"/>
</dbReference>
<dbReference type="GO" id="GO:0004040">
    <property type="term" value="F:amidase activity"/>
    <property type="evidence" value="ECO:0007669"/>
    <property type="project" value="UniProtKB-EC"/>
</dbReference>
<dbReference type="Proteomes" id="UP000070282">
    <property type="component" value="Unassembled WGS sequence"/>
</dbReference>
<feature type="domain" description="Amidase" evidence="2">
    <location>
        <begin position="38"/>
        <end position="457"/>
    </location>
</feature>
<keyword evidence="3" id="KW-0378">Hydrolase</keyword>
<dbReference type="PATRIC" id="fig|1306954.6.peg.3498"/>
<name>A0A137SDA6_9GAMM</name>
<keyword evidence="4" id="KW-1185">Reference proteome</keyword>
<dbReference type="SUPFAM" id="SSF75304">
    <property type="entry name" value="Amidase signature (AS) enzymes"/>
    <property type="match status" value="1"/>
</dbReference>
<dbReference type="NCBIfam" id="NF005899">
    <property type="entry name" value="PRK07869.1"/>
    <property type="match status" value="1"/>
</dbReference>
<dbReference type="PANTHER" id="PTHR11895">
    <property type="entry name" value="TRANSAMIDASE"/>
    <property type="match status" value="1"/>
</dbReference>
<proteinExistence type="inferred from homology"/>
<sequence length="488" mass="52323">MQSEHQGPFHCFRDDAMGEDDATALAARIRAGEVSALDVTKAAIERAEMAQAVINGMVATDYDRSLSLARSLTKPEAPFAGVPTFIKDNTDVQGLPTRHGSAAVPSNTASKTSPFAEQMLAQGYLCLGKSTLPEFGFNATTEPAHGAATRNPWNLQYSSGASSGGAAALVAAGVVPVAHANDGGGSIRIPAACCGLIGLKPTRGRVVDNEAAKTLPINIVSDGVVTRSVRDSAGFIAAADEYLRNPALPRVGHVQGPSGKQLRIGVVLDSVTGHKTDPKTRKTVEATARYLEKLGHIIEPMDVPIPASFPDDFALYWGLLAFGVKLQGRKLMHPQFDKRQVDGLTNGLESMFRKKLWKLPAALWRLKRSQQDYARHMSQYDAVLTPVLGQTTPPLGHLSPTVPFDQLFERLTRYVCFTPLANTTGAPAISVPMALTDAGLPVSVQFMARHGDERTLLELAYALEADHRLPLISNLGDRRYAGDVAVMV</sequence>
<dbReference type="InterPro" id="IPR020556">
    <property type="entry name" value="Amidase_CS"/>
</dbReference>
<gene>
    <name evidence="3" type="ORF">J122_1508</name>
</gene>
<comment type="similarity">
    <text evidence="1">Belongs to the amidase family.</text>
</comment>
<dbReference type="PROSITE" id="PS00571">
    <property type="entry name" value="AMIDASES"/>
    <property type="match status" value="1"/>
</dbReference>
<dbReference type="AlphaFoldDB" id="A0A137SDA6"/>